<evidence type="ECO:0000313" key="1">
    <source>
        <dbReference type="EMBL" id="VDM60998.1"/>
    </source>
</evidence>
<evidence type="ECO:0000313" key="2">
    <source>
        <dbReference type="Proteomes" id="UP000267027"/>
    </source>
</evidence>
<reference evidence="3" key="1">
    <citation type="submission" date="2017-02" db="UniProtKB">
        <authorList>
            <consortium name="WormBaseParasite"/>
        </authorList>
    </citation>
    <scope>IDENTIFICATION</scope>
</reference>
<organism evidence="3">
    <name type="scientific">Angiostrongylus costaricensis</name>
    <name type="common">Nematode worm</name>
    <dbReference type="NCBI Taxonomy" id="334426"/>
    <lineage>
        <taxon>Eukaryota</taxon>
        <taxon>Metazoa</taxon>
        <taxon>Ecdysozoa</taxon>
        <taxon>Nematoda</taxon>
        <taxon>Chromadorea</taxon>
        <taxon>Rhabditida</taxon>
        <taxon>Rhabditina</taxon>
        <taxon>Rhabditomorpha</taxon>
        <taxon>Strongyloidea</taxon>
        <taxon>Metastrongylidae</taxon>
        <taxon>Angiostrongylus</taxon>
    </lineage>
</organism>
<dbReference type="EMBL" id="UYYA01004294">
    <property type="protein sequence ID" value="VDM60998.1"/>
    <property type="molecule type" value="Genomic_DNA"/>
</dbReference>
<protein>
    <submittedName>
        <fullName evidence="3">FANCI_S4 domain-containing protein</fullName>
    </submittedName>
</protein>
<sequence length="161" mass="17666">MPDVLEERLVAGPGISDSSGLLKLPFCDSMSSVLSSQTLDTLAVLDEAVQKETAFKIKSFASISKQPLMPGVGQLLPVVCQAVAGVSDPSCFTLVYDTMLRLRSSCEKLECLELALKQSSSVDPSFTNALRDIRSSLVQVFSFPFRDLFYRKKVLIEVYCD</sequence>
<dbReference type="AlphaFoldDB" id="A0A0R3PU71"/>
<accession>A0A0R3PU71</accession>
<proteinExistence type="predicted"/>
<gene>
    <name evidence="1" type="ORF">ACOC_LOCUS9413</name>
</gene>
<evidence type="ECO:0000313" key="3">
    <source>
        <dbReference type="WBParaSite" id="ACOC_0000941201-mRNA-1"/>
    </source>
</evidence>
<dbReference type="Proteomes" id="UP000267027">
    <property type="component" value="Unassembled WGS sequence"/>
</dbReference>
<name>A0A0R3PU71_ANGCS</name>
<reference evidence="1 2" key="2">
    <citation type="submission" date="2018-11" db="EMBL/GenBank/DDBJ databases">
        <authorList>
            <consortium name="Pathogen Informatics"/>
        </authorList>
    </citation>
    <scope>NUCLEOTIDE SEQUENCE [LARGE SCALE GENOMIC DNA]</scope>
    <source>
        <strain evidence="1 2">Costa Rica</strain>
    </source>
</reference>
<keyword evidence="2" id="KW-1185">Reference proteome</keyword>
<dbReference type="WBParaSite" id="ACOC_0000941201-mRNA-1">
    <property type="protein sequence ID" value="ACOC_0000941201-mRNA-1"/>
    <property type="gene ID" value="ACOC_0000941201"/>
</dbReference>